<sequence length="87" mass="9407">MTSAVANALTLTHCRHCGGHALTWATSIVNRSNVQQGRLNTNDVECMFYLGCDTCSETLAMFSADRLADVVNARMVEPRAATETDAV</sequence>
<reference evidence="2 3" key="1">
    <citation type="submission" date="2016-10" db="EMBL/GenBank/DDBJ databases">
        <authorList>
            <person name="Varghese N."/>
            <person name="Submissions S."/>
        </authorList>
    </citation>
    <scope>NUCLEOTIDE SEQUENCE [LARGE SCALE GENOMIC DNA]</scope>
    <source>
        <strain evidence="2 3">BS2773</strain>
    </source>
</reference>
<dbReference type="EMBL" id="FNTS01000001">
    <property type="protein sequence ID" value="SEC63805.1"/>
    <property type="molecule type" value="Genomic_DNA"/>
</dbReference>
<name>A0A1H4U4Z1_9PSED</name>
<protein>
    <recommendedName>
        <fullName evidence="4">Transcriptional regulator</fullName>
    </recommendedName>
</protein>
<keyword evidence="3" id="KW-1185">Reference proteome</keyword>
<evidence type="ECO:0000313" key="3">
    <source>
        <dbReference type="Proteomes" id="UP000182179"/>
    </source>
</evidence>
<evidence type="ECO:0008006" key="4">
    <source>
        <dbReference type="Google" id="ProtNLM"/>
    </source>
</evidence>
<gene>
    <name evidence="1" type="ORF">SAMN04515675_0010</name>
    <name evidence="2" type="ORF">SAMN04515675_0065</name>
</gene>
<comment type="caution">
    <text evidence="2">The sequence shown here is derived from an EMBL/GenBank/DDBJ whole genome shotgun (WGS) entry which is preliminary data.</text>
</comment>
<evidence type="ECO:0000313" key="2">
    <source>
        <dbReference type="EMBL" id="SEC63805.1"/>
    </source>
</evidence>
<accession>A0A1H4U4Z1</accession>
<proteinExistence type="predicted"/>
<organism evidence="2 3">
    <name type="scientific">Pseudomonas costantinii</name>
    <dbReference type="NCBI Taxonomy" id="168469"/>
    <lineage>
        <taxon>Bacteria</taxon>
        <taxon>Pseudomonadati</taxon>
        <taxon>Pseudomonadota</taxon>
        <taxon>Gammaproteobacteria</taxon>
        <taxon>Pseudomonadales</taxon>
        <taxon>Pseudomonadaceae</taxon>
        <taxon>Pseudomonas</taxon>
    </lineage>
</organism>
<dbReference type="Proteomes" id="UP000182179">
    <property type="component" value="Unassembled WGS sequence"/>
</dbReference>
<dbReference type="RefSeq" id="WP_074851290.1">
    <property type="nucleotide sequence ID" value="NZ_FNTS01000001.1"/>
</dbReference>
<dbReference type="EMBL" id="FNTS01000001">
    <property type="protein sequence ID" value="SEC62104.1"/>
    <property type="molecule type" value="Genomic_DNA"/>
</dbReference>
<evidence type="ECO:0000313" key="1">
    <source>
        <dbReference type="EMBL" id="SEC62104.1"/>
    </source>
</evidence>